<dbReference type="EMBL" id="QFQB01000026">
    <property type="protein sequence ID" value="PZQ46485.1"/>
    <property type="molecule type" value="Genomic_DNA"/>
</dbReference>
<protein>
    <submittedName>
        <fullName evidence="1">DUF4197 domain-containing protein</fullName>
    </submittedName>
</protein>
<sequence>MKNQEPNMTKFLVLFLSVFLIGIPANAQTDWLGMVRSVLGSQTASKTTTTTGTGLSQDKIAAGLKEALNVGTKTVVAQLGKTGGFNLDPKIHIPLPPTLDKADKALKLVGMGSLTEDLESRMNRAAEIATPKAQTLFIDAIKKMTVEDARSILSSKQDAATQYLRKSMGTQLAAEMKPIVSDSLAQAGAVKAFDTVSGQYAKMPMVSGLKNNMNDYVTNKAMDGIFYYVAKEEASIRQNPAKRTTDLLKTVFGTK</sequence>
<accession>A0A2W5N6V1</accession>
<gene>
    <name evidence="1" type="ORF">DI551_05040</name>
</gene>
<dbReference type="Proteomes" id="UP000249417">
    <property type="component" value="Unassembled WGS sequence"/>
</dbReference>
<comment type="caution">
    <text evidence="1">The sequence shown here is derived from an EMBL/GenBank/DDBJ whole genome shotgun (WGS) entry which is preliminary data.</text>
</comment>
<evidence type="ECO:0000313" key="2">
    <source>
        <dbReference type="Proteomes" id="UP000249417"/>
    </source>
</evidence>
<dbReference type="Pfam" id="PF13852">
    <property type="entry name" value="DUF4197"/>
    <property type="match status" value="1"/>
</dbReference>
<reference evidence="1 2" key="1">
    <citation type="submission" date="2017-08" db="EMBL/GenBank/DDBJ databases">
        <title>Infants hospitalized years apart are colonized by the same room-sourced microbial strains.</title>
        <authorList>
            <person name="Brooks B."/>
            <person name="Olm M.R."/>
            <person name="Firek B.A."/>
            <person name="Baker R."/>
            <person name="Thomas B.C."/>
            <person name="Morowitz M.J."/>
            <person name="Banfield J.F."/>
        </authorList>
    </citation>
    <scope>NUCLEOTIDE SEQUENCE [LARGE SCALE GENOMIC DNA]</scope>
    <source>
        <strain evidence="1">S2_005_002_R2_29</strain>
    </source>
</reference>
<organism evidence="1 2">
    <name type="scientific">Micavibrio aeruginosavorus</name>
    <dbReference type="NCBI Taxonomy" id="349221"/>
    <lineage>
        <taxon>Bacteria</taxon>
        <taxon>Pseudomonadati</taxon>
        <taxon>Bdellovibrionota</taxon>
        <taxon>Bdellovibrionia</taxon>
        <taxon>Bdellovibrionales</taxon>
        <taxon>Pseudobdellovibrionaceae</taxon>
        <taxon>Micavibrio</taxon>
    </lineage>
</organism>
<dbReference type="AlphaFoldDB" id="A0A2W5N6V1"/>
<dbReference type="InterPro" id="IPR025245">
    <property type="entry name" value="DUF4197"/>
</dbReference>
<proteinExistence type="predicted"/>
<evidence type="ECO:0000313" key="1">
    <source>
        <dbReference type="EMBL" id="PZQ46485.1"/>
    </source>
</evidence>
<name>A0A2W5N6V1_9BACT</name>